<name>M9LQ70_PSEA3</name>
<feature type="domain" description="Trichothecene 3-O-acetyltransferase-like N-terminal" evidence="2">
    <location>
        <begin position="43"/>
        <end position="201"/>
    </location>
</feature>
<accession>M9LQ70</accession>
<evidence type="ECO:0000313" key="4">
    <source>
        <dbReference type="Proteomes" id="UP000011976"/>
    </source>
</evidence>
<reference evidence="4" key="1">
    <citation type="journal article" date="2013" name="Genome Announc.">
        <title>Genome sequence of the basidiomycetous yeast Pseudozyma antarctica T-34, a producer of the glycolipid biosurfactants mannosylerythritol lipids.</title>
        <authorList>
            <person name="Morita T."/>
            <person name="Koike H."/>
            <person name="Koyama Y."/>
            <person name="Hagiwara H."/>
            <person name="Ito E."/>
            <person name="Fukuoka T."/>
            <person name="Imura T."/>
            <person name="Machida M."/>
            <person name="Kitamoto D."/>
        </authorList>
    </citation>
    <scope>NUCLEOTIDE SEQUENCE [LARGE SCALE GENOMIC DNA]</scope>
    <source>
        <strain evidence="4">T-34</strain>
    </source>
</reference>
<sequence>MAQLEDWKSSKWGRDGTASLAAVNHLHDMLLDVLGRQPSLFKLYTQVAFVFAISDGASNTDQVASALRCGLDSLAAQLPWLRGNVLNEDSKPGCSGSYRIGESPEIPLVVADLREAGSAATLNELQSAQYPFSLLDESLIAPCMTLNLPGSTNGLVAETGPVLALQANFITGGLILTVAAQHNVMDMAGMAAVVTWLSRACNGTCLSDEELAIANIDKSKVLTLHDGTWRPNEAWLERLQAKPAAPSPSPTVAPNVWWGYVAFSTESVAAVKRIATETKDADSNYISSDDAVCAFIWKHLSRARTARIAAKSATVFARAVDLRSRMGVPSAYPGTLTNMAYNESSLSSIGKAPLGKIAAELRSQLNSPKLSEDTRALATVLDRLQDKSVINITAPVDPSTGIMLSSWAFAKLDQLDFGMGLGMPLAVRRPAFNPVESLMYIMPKSPSHGAVIGMCLREEDWTQLKQDSGWIEHATYLG</sequence>
<dbReference type="STRING" id="1151754.M9LQ70"/>
<dbReference type="InterPro" id="IPR054710">
    <property type="entry name" value="Tri101-like_N"/>
</dbReference>
<dbReference type="Pfam" id="PF22664">
    <property type="entry name" value="TRI-like_N"/>
    <property type="match status" value="1"/>
</dbReference>
<evidence type="ECO:0000259" key="2">
    <source>
        <dbReference type="Pfam" id="PF22664"/>
    </source>
</evidence>
<organism evidence="3 4">
    <name type="scientific">Pseudozyma antarctica (strain T-34)</name>
    <name type="common">Yeast</name>
    <name type="synonym">Candida antarctica</name>
    <dbReference type="NCBI Taxonomy" id="1151754"/>
    <lineage>
        <taxon>Eukaryota</taxon>
        <taxon>Fungi</taxon>
        <taxon>Dikarya</taxon>
        <taxon>Basidiomycota</taxon>
        <taxon>Ustilaginomycotina</taxon>
        <taxon>Ustilaginomycetes</taxon>
        <taxon>Ustilaginales</taxon>
        <taxon>Ustilaginaceae</taxon>
        <taxon>Moesziomyces</taxon>
    </lineage>
</organism>
<protein>
    <submittedName>
        <fullName evidence="3">Glucosamine 6-phosphate synthetases</fullName>
    </submittedName>
</protein>
<dbReference type="EMBL" id="DF196777">
    <property type="protein sequence ID" value="GAC74501.1"/>
    <property type="molecule type" value="Genomic_DNA"/>
</dbReference>
<evidence type="ECO:0000256" key="1">
    <source>
        <dbReference type="ARBA" id="ARBA00022679"/>
    </source>
</evidence>
<dbReference type="InterPro" id="IPR051283">
    <property type="entry name" value="Sec_Metabolite_Acyltrans"/>
</dbReference>
<proteinExistence type="predicted"/>
<dbReference type="OrthoDB" id="1862401at2759"/>
<dbReference type="InterPro" id="IPR023213">
    <property type="entry name" value="CAT-like_dom_sf"/>
</dbReference>
<keyword evidence="1" id="KW-0808">Transferase</keyword>
<dbReference type="GO" id="GO:0016740">
    <property type="term" value="F:transferase activity"/>
    <property type="evidence" value="ECO:0007669"/>
    <property type="project" value="UniProtKB-KW"/>
</dbReference>
<dbReference type="PANTHER" id="PTHR31896:SF64">
    <property type="entry name" value="TRICHOTHECENE 3-O-ACETYLTRANSFERASE"/>
    <property type="match status" value="1"/>
</dbReference>
<evidence type="ECO:0000313" key="3">
    <source>
        <dbReference type="EMBL" id="GAC74501.1"/>
    </source>
</evidence>
<dbReference type="Proteomes" id="UP000011976">
    <property type="component" value="Unassembled WGS sequence"/>
</dbReference>
<dbReference type="PANTHER" id="PTHR31896">
    <property type="entry name" value="FAMILY REGULATORY PROTEIN, PUTATIVE (AFU_ORTHOLOGUE AFUA_3G14730)-RELATED"/>
    <property type="match status" value="1"/>
</dbReference>
<dbReference type="Gene3D" id="3.30.559.10">
    <property type="entry name" value="Chloramphenicol acetyltransferase-like domain"/>
    <property type="match status" value="2"/>
</dbReference>
<dbReference type="AlphaFoldDB" id="M9LQ70"/>
<gene>
    <name evidence="3" type="ORF">PANT_11d00090</name>
</gene>